<feature type="compositionally biased region" description="Low complexity" evidence="5">
    <location>
        <begin position="1"/>
        <end position="38"/>
    </location>
</feature>
<feature type="compositionally biased region" description="Low complexity" evidence="5">
    <location>
        <begin position="1212"/>
        <end position="1223"/>
    </location>
</feature>
<dbReference type="PANTHER" id="PTHR47804">
    <property type="entry name" value="60S RIBOSOMAL PROTEIN L19"/>
    <property type="match status" value="1"/>
</dbReference>
<keyword evidence="4 6" id="KW-0472">Membrane</keyword>
<feature type="domain" description="Integral membrane bound transporter" evidence="8">
    <location>
        <begin position="708"/>
        <end position="838"/>
    </location>
</feature>
<keyword evidence="3 6" id="KW-1133">Transmembrane helix</keyword>
<dbReference type="InterPro" id="IPR052430">
    <property type="entry name" value="IVT-Associated"/>
</dbReference>
<sequence>YGSDSYGSNNNSSGYSNDDYSSNNNNNRRNDNNNNNSNQGGSLSKLANMASSYLSNQGQGQDQNQGGLGSTIASMANMYISAQRIFKSTVNSTIAFIFTLIPKVRDHLGTEPAMLPLISVIVHPGRRVSGTIQGAIYCTTGLIFGLAYSIFGRFLGQKCLGDSWNKLTEVEQYHQNFKRFEAALAIMACFETVMLFFHGWMRSVSHHYFGIVFPLFLVTHFALMASLTESPGVIANSFATPFYLGIAMSIFWNLVLFPEFGSTYLGNATIKALNELHRDIDSAINFFVSVSETPADDPNETTNSASKSSDSNDSKLYSKPIATLSRLLKYKTAMSKILSTCDVVLQECIYEISYSYVSPKSLENPIALFKNMAIFTNGIINACQLQFILLGRSENLKDVSMDISPDKEVAYANSEKLLQILDALREPIHDLHKTLSETLYKINVTLAYAYDVKVKDTYYPDLFTNLGVKRIEKKHDIPVDFDFDSNIALLEDASTKFSEIFREQLLKFDRDAIDPSDEMFILSSFLMNFKESISAVSSLAKQIQQIYEYRKDQEKKGWIRGKKVWFNFLTSFSSFKDWLIGNSLSLTEGEALNGVTHGYSYERQPELVARRPNIEEEDLLQQQKVPYKQSDDATKSQLALPISNIALPNSQLGNTPKKSLSFNITGGIRSFMTWCNKFYKRYKAHFRFGTQVAVALQLASFPMFIPKLRHWYINYRGTWIGFVCILCLEPSVGGTFWVFFLRAVGVAGGALWGLVSYYAGQNQSNPYLETVITLFGAVPGFYFLLGTPYVKAAIIHIISIYVVILAAVLPTTIPSAIPVSFAKRCLAVGYGGTIALIVQVIIFPIKARDQLNEEISFVCGCISEMVSLYASGLEGQKVEEALTETTYKKIVFVSKAAKDALDRAQAYNGLTRQEPRLKGEFTELEKIFFQVIFIQRQIIERLDTAALLRNTYGSAIIEELNNVMYPYRRQMIGSITSLMREMQEAFINKTPLPQFSPSARIAHRRLVNKVRSTLQLRHNSKTTSRPITRFNSGYSGKSKVSQNILREQDEYDDSDKEEEFMIKASNRTPFRKVEFDDSKVSGTTPQMNNISKTEVIQQEFLLREKFLSWNASSAALEEIIEYIEELLSLTKILVGVNEFKYGFLSRPLYEDWTAEAITGFDNFVKGVKEPEFNVNMKNVASSHSSISLAPDEVLPDTEASNIDVIASLRSSSSSNRTSSSIDSAQGPVAFSGEGTRQNRRPSVNLAKIASHKINEGETVPSNFRNRLNSWASGNVFQDELAAINKQRTLGDADPAFNENDNGGEESDEDLPLALKMVISHMRKKD</sequence>
<proteinExistence type="predicted"/>
<evidence type="ECO:0000313" key="9">
    <source>
        <dbReference type="EMBL" id="KAG0658199.1"/>
    </source>
</evidence>
<evidence type="ECO:0000256" key="6">
    <source>
        <dbReference type="SAM" id="Phobius"/>
    </source>
</evidence>
<evidence type="ECO:0000256" key="2">
    <source>
        <dbReference type="ARBA" id="ARBA00022692"/>
    </source>
</evidence>
<dbReference type="Pfam" id="PF13515">
    <property type="entry name" value="FUSC_2"/>
    <property type="match status" value="1"/>
</dbReference>
<dbReference type="OrthoDB" id="68611at2759"/>
<organism evidence="9 10">
    <name type="scientific">Maudiozyma exigua</name>
    <name type="common">Yeast</name>
    <name type="synonym">Kazachstania exigua</name>
    <dbReference type="NCBI Taxonomy" id="34358"/>
    <lineage>
        <taxon>Eukaryota</taxon>
        <taxon>Fungi</taxon>
        <taxon>Dikarya</taxon>
        <taxon>Ascomycota</taxon>
        <taxon>Saccharomycotina</taxon>
        <taxon>Saccharomycetes</taxon>
        <taxon>Saccharomycetales</taxon>
        <taxon>Saccharomycetaceae</taxon>
        <taxon>Maudiozyma</taxon>
    </lineage>
</organism>
<evidence type="ECO:0000256" key="5">
    <source>
        <dbReference type="SAM" id="MobiDB-lite"/>
    </source>
</evidence>
<reference evidence="9 10" key="1">
    <citation type="submission" date="2020-11" db="EMBL/GenBank/DDBJ databases">
        <title>Kefir isolates.</title>
        <authorList>
            <person name="Marcisauskas S."/>
            <person name="Kim Y."/>
            <person name="Blasche S."/>
        </authorList>
    </citation>
    <scope>NUCLEOTIDE SEQUENCE [LARGE SCALE GENOMIC DNA]</scope>
    <source>
        <strain evidence="9 10">OG2</strain>
    </source>
</reference>
<evidence type="ECO:0008006" key="11">
    <source>
        <dbReference type="Google" id="ProtNLM"/>
    </source>
</evidence>
<accession>A0A9P6VZD9</accession>
<keyword evidence="10" id="KW-1185">Reference proteome</keyword>
<name>A0A9P6VZD9_MAUEX</name>
<dbReference type="EMBL" id="PUHR01000218">
    <property type="protein sequence ID" value="KAG0658199.1"/>
    <property type="molecule type" value="Genomic_DNA"/>
</dbReference>
<evidence type="ECO:0000256" key="1">
    <source>
        <dbReference type="ARBA" id="ARBA00004141"/>
    </source>
</evidence>
<feature type="transmembrane region" description="Helical" evidence="6">
    <location>
        <begin position="233"/>
        <end position="255"/>
    </location>
</feature>
<feature type="region of interest" description="Disordered" evidence="5">
    <location>
        <begin position="1291"/>
        <end position="1310"/>
    </location>
</feature>
<feature type="region of interest" description="Disordered" evidence="5">
    <location>
        <begin position="1"/>
        <end position="42"/>
    </location>
</feature>
<feature type="region of interest" description="Disordered" evidence="5">
    <location>
        <begin position="1212"/>
        <end position="1242"/>
    </location>
</feature>
<evidence type="ECO:0000256" key="4">
    <source>
        <dbReference type="ARBA" id="ARBA00023136"/>
    </source>
</evidence>
<feature type="transmembrane region" description="Helical" evidence="6">
    <location>
        <begin position="825"/>
        <end position="845"/>
    </location>
</feature>
<evidence type="ECO:0000256" key="3">
    <source>
        <dbReference type="ARBA" id="ARBA00022989"/>
    </source>
</evidence>
<dbReference type="Pfam" id="PF10337">
    <property type="entry name" value="ArAE_2_N"/>
    <property type="match status" value="1"/>
</dbReference>
<feature type="transmembrane region" description="Helical" evidence="6">
    <location>
        <begin position="208"/>
        <end position="227"/>
    </location>
</feature>
<feature type="domain" description="Putative ER transporter 6TM N-terminal" evidence="7">
    <location>
        <begin position="79"/>
        <end position="403"/>
    </location>
</feature>
<dbReference type="PANTHER" id="PTHR47804:SF4">
    <property type="entry name" value="AFR661WP"/>
    <property type="match status" value="1"/>
</dbReference>
<gene>
    <name evidence="9" type="ORF">C6P45_002227</name>
</gene>
<feature type="transmembrane region" description="Helical" evidence="6">
    <location>
        <begin position="686"/>
        <end position="705"/>
    </location>
</feature>
<dbReference type="InterPro" id="IPR018823">
    <property type="entry name" value="ArAE_2_N"/>
</dbReference>
<feature type="transmembrane region" description="Helical" evidence="6">
    <location>
        <begin position="793"/>
        <end position="813"/>
    </location>
</feature>
<feature type="transmembrane region" description="Helical" evidence="6">
    <location>
        <begin position="736"/>
        <end position="755"/>
    </location>
</feature>
<feature type="transmembrane region" description="Helical" evidence="6">
    <location>
        <begin position="182"/>
        <end position="201"/>
    </location>
</feature>
<feature type="compositionally biased region" description="Acidic residues" evidence="5">
    <location>
        <begin position="1301"/>
        <end position="1310"/>
    </location>
</feature>
<evidence type="ECO:0000313" key="10">
    <source>
        <dbReference type="Proteomes" id="UP000750334"/>
    </source>
</evidence>
<dbReference type="GO" id="GO:0016020">
    <property type="term" value="C:membrane"/>
    <property type="evidence" value="ECO:0007669"/>
    <property type="project" value="UniProtKB-SubCell"/>
</dbReference>
<feature type="transmembrane region" description="Helical" evidence="6">
    <location>
        <begin position="134"/>
        <end position="155"/>
    </location>
</feature>
<evidence type="ECO:0000259" key="7">
    <source>
        <dbReference type="Pfam" id="PF10337"/>
    </source>
</evidence>
<comment type="caution">
    <text evidence="9">The sequence shown here is derived from an EMBL/GenBank/DDBJ whole genome shotgun (WGS) entry which is preliminary data.</text>
</comment>
<dbReference type="InterPro" id="IPR049453">
    <property type="entry name" value="Memb_transporter_dom"/>
</dbReference>
<feature type="transmembrane region" description="Helical" evidence="6">
    <location>
        <begin position="767"/>
        <end position="787"/>
    </location>
</feature>
<dbReference type="Proteomes" id="UP000750334">
    <property type="component" value="Unassembled WGS sequence"/>
</dbReference>
<evidence type="ECO:0000259" key="8">
    <source>
        <dbReference type="Pfam" id="PF13515"/>
    </source>
</evidence>
<keyword evidence="2 6" id="KW-0812">Transmembrane</keyword>
<feature type="non-terminal residue" evidence="9">
    <location>
        <position position="1"/>
    </location>
</feature>
<comment type="subcellular location">
    <subcellularLocation>
        <location evidence="1">Membrane</location>
        <topology evidence="1">Multi-pass membrane protein</topology>
    </subcellularLocation>
</comment>
<feature type="compositionally biased region" description="Low complexity" evidence="5">
    <location>
        <begin position="301"/>
        <end position="314"/>
    </location>
</feature>
<protein>
    <recommendedName>
        <fullName evidence="11">ER transporter 6TM N-terminal domain-containing protein</fullName>
    </recommendedName>
</protein>
<feature type="region of interest" description="Disordered" evidence="5">
    <location>
        <begin position="294"/>
        <end position="314"/>
    </location>
</feature>